<dbReference type="EMBL" id="CP106679">
    <property type="protein sequence ID" value="UXP33813.1"/>
    <property type="molecule type" value="Genomic_DNA"/>
</dbReference>
<dbReference type="InterPro" id="IPR025366">
    <property type="entry name" value="DUF4270"/>
</dbReference>
<protein>
    <submittedName>
        <fullName evidence="1">DUF4270 domain-containing protein</fullName>
    </submittedName>
</protein>
<accession>A0ABY6CTJ1</accession>
<evidence type="ECO:0000313" key="2">
    <source>
        <dbReference type="Proteomes" id="UP001065174"/>
    </source>
</evidence>
<dbReference type="PROSITE" id="PS51257">
    <property type="entry name" value="PROKAR_LIPOPROTEIN"/>
    <property type="match status" value="1"/>
</dbReference>
<name>A0ABY6CTJ1_9BACT</name>
<organism evidence="1 2">
    <name type="scientific">Reichenbachiella agarivorans</name>
    <dbReference type="NCBI Taxonomy" id="2979464"/>
    <lineage>
        <taxon>Bacteria</taxon>
        <taxon>Pseudomonadati</taxon>
        <taxon>Bacteroidota</taxon>
        <taxon>Cytophagia</taxon>
        <taxon>Cytophagales</taxon>
        <taxon>Reichenbachiellaceae</taxon>
        <taxon>Reichenbachiella</taxon>
    </lineage>
</organism>
<sequence>MKKRKPIVFVWLTLVALAGIWLSTMSGCSQVDPEIGSDFFDEVSFELVTWDTLTMEMSTVQLDSVITNAPVRLLVGEAVQEDLGEMSAETYFQLGGDVLTDFPTGSRFDYSRVTMTLYFDDYYYGDTTKLMTLEVQELSEDLELDEDGYLYNSSSFGTKTDFSGQPIIYGTTSFYPKPTQKDSIEIDLLTERGLEIFNFLADGEIAASDFKDYLKGFKIVSKDAHCILGFTISPSLKIYYDDRSDEDSEEQTLEFNTSVDDIYFNHLVASTYNEAFLTLDSEDRLSSELTNNQSYVQSGIGRAVRIDLPHIRNILSGDDELLLDKVELVLMIENEIPEETYMLQNLSVYRVDKNNDFLAVYDLPYTLSVDSEYGYGRSYTIDITDFVEEQIALNTVINEDGILLRFETEQFFGTLDHLILADQHSDKEKSIIKLNVVKIKQ</sequence>
<proteinExistence type="predicted"/>
<reference evidence="1" key="1">
    <citation type="submission" date="2022-09" db="EMBL/GenBank/DDBJ databases">
        <title>Comparative genomics and taxonomic characterization of three novel marine species of genus Reichenbachiella exhibiting antioxidant and polysaccharide degradation activities.</title>
        <authorList>
            <person name="Muhammad N."/>
            <person name="Lee Y.-J."/>
            <person name="Ko J."/>
            <person name="Kim S.-G."/>
        </authorList>
    </citation>
    <scope>NUCLEOTIDE SEQUENCE</scope>
    <source>
        <strain evidence="1">BKB1-1</strain>
    </source>
</reference>
<evidence type="ECO:0000313" key="1">
    <source>
        <dbReference type="EMBL" id="UXP33813.1"/>
    </source>
</evidence>
<keyword evidence="2" id="KW-1185">Reference proteome</keyword>
<gene>
    <name evidence="1" type="ORF">N6H18_07610</name>
</gene>
<dbReference type="Pfam" id="PF14092">
    <property type="entry name" value="DUF4270"/>
    <property type="match status" value="1"/>
</dbReference>
<dbReference type="RefSeq" id="WP_262311239.1">
    <property type="nucleotide sequence ID" value="NZ_CP106679.1"/>
</dbReference>
<dbReference type="Proteomes" id="UP001065174">
    <property type="component" value="Chromosome"/>
</dbReference>